<dbReference type="Proteomes" id="UP000295781">
    <property type="component" value="Chromosome"/>
</dbReference>
<protein>
    <submittedName>
        <fullName evidence="1">Uncharacterized protein</fullName>
    </submittedName>
</protein>
<reference evidence="1 2" key="1">
    <citation type="submission" date="2015-09" db="EMBL/GenBank/DDBJ databases">
        <title>Sorangium comparison.</title>
        <authorList>
            <person name="Zaburannyi N."/>
            <person name="Bunk B."/>
            <person name="Overmann J."/>
            <person name="Mueller R."/>
        </authorList>
    </citation>
    <scope>NUCLEOTIDE SEQUENCE [LARGE SCALE GENOMIC DNA]</scope>
    <source>
        <strain evidence="1 2">So ceGT47</strain>
    </source>
</reference>
<dbReference type="EMBL" id="CP012670">
    <property type="protein sequence ID" value="AUX23628.1"/>
    <property type="molecule type" value="Genomic_DNA"/>
</dbReference>
<gene>
    <name evidence="1" type="ORF">SOCEGT47_041560</name>
</gene>
<proteinExistence type="predicted"/>
<name>A0A4P2Q3Q2_SORCE</name>
<evidence type="ECO:0000313" key="2">
    <source>
        <dbReference type="Proteomes" id="UP000295781"/>
    </source>
</evidence>
<evidence type="ECO:0000313" key="1">
    <source>
        <dbReference type="EMBL" id="AUX23628.1"/>
    </source>
</evidence>
<dbReference type="AlphaFoldDB" id="A0A4P2Q3Q2"/>
<organism evidence="1 2">
    <name type="scientific">Sorangium cellulosum</name>
    <name type="common">Polyangium cellulosum</name>
    <dbReference type="NCBI Taxonomy" id="56"/>
    <lineage>
        <taxon>Bacteria</taxon>
        <taxon>Pseudomonadati</taxon>
        <taxon>Myxococcota</taxon>
        <taxon>Polyangia</taxon>
        <taxon>Polyangiales</taxon>
        <taxon>Polyangiaceae</taxon>
        <taxon>Sorangium</taxon>
    </lineage>
</organism>
<sequence length="609" mass="65204">MLPLIWTRTPPIWTRTPPIWTRTPLIWTRTPPIWTRTPLIRTCPSLSLWQRMTGRNNWLDGESHDVTPHHGFEAYLRRALGDATRGRLTAAGATVELDRGEIAALEAALTPVSPRLTTSCSSAVVAEIALSRARRPVAALAVHRDGSIGAAGFTLRVLVEDERRLVAWLGARVAGASGLFACPVGQASLRKRWLDAAPAALRDALLAAPSSCREPEGLAARLGAAGAALGEPRRLLEWHGAGDGPWTDMPPCTAASGSLVGAMPADVVLAVLESGAPQGALLRGAARFVGAYLRSWEEAEALRARLSPALWDSLLEETRRGGDPGAVARLELARSGRRAEPPPGALRIAESRRARFSALHADGVHACALDGRTLRWFSLDAGRSGQAVGCFVQTTAPIAVHAGAVFFNGTKRLDLRTGEVRDAPGPGLLRRALAREARRAAGFREEIVDRCLDHLGDAPLLVEPGEGAPPAWLVARPPRDDVEAWEAYAHLGGREPEALGLEHIWAARPGERVLHALPRGRRARRLSFRFEGELVAIAAGARGVHAVELGRGPGDASVWWELSADGARARRGELALPGASIRGLRALRDGILVRAAAPLGEVLLRLVCR</sequence>
<accession>A0A4P2Q3Q2</accession>